<evidence type="ECO:0000256" key="2">
    <source>
        <dbReference type="ARBA" id="ARBA00022723"/>
    </source>
</evidence>
<dbReference type="CDD" id="cd11073">
    <property type="entry name" value="CYP76-like"/>
    <property type="match status" value="2"/>
</dbReference>
<dbReference type="PRINTS" id="PR00385">
    <property type="entry name" value="P450"/>
</dbReference>
<evidence type="ECO:0000256" key="3">
    <source>
        <dbReference type="ARBA" id="ARBA00023002"/>
    </source>
</evidence>
<dbReference type="GO" id="GO:0016705">
    <property type="term" value="F:oxidoreductase activity, acting on paired donors, with incorporation or reduction of molecular oxygen"/>
    <property type="evidence" value="ECO:0007669"/>
    <property type="project" value="InterPro"/>
</dbReference>
<evidence type="ECO:0000256" key="5">
    <source>
        <dbReference type="PIRSR" id="PIRSR602401-1"/>
    </source>
</evidence>
<feature type="chain" id="PRO_5043359231" description="Cytochrome P450" evidence="7">
    <location>
        <begin position="24"/>
        <end position="1052"/>
    </location>
</feature>
<evidence type="ECO:0000256" key="7">
    <source>
        <dbReference type="SAM" id="SignalP"/>
    </source>
</evidence>
<dbReference type="AlphaFoldDB" id="A0AAV0PGK6"/>
<accession>A0AAV0PGK6</accession>
<keyword evidence="5" id="KW-0349">Heme</keyword>
<protein>
    <recommendedName>
        <fullName evidence="10">Cytochrome P450</fullName>
    </recommendedName>
</protein>
<dbReference type="EMBL" id="CAMGYJ010000008">
    <property type="protein sequence ID" value="CAI0469436.1"/>
    <property type="molecule type" value="Genomic_DNA"/>
</dbReference>
<dbReference type="GO" id="GO:0005506">
    <property type="term" value="F:iron ion binding"/>
    <property type="evidence" value="ECO:0007669"/>
    <property type="project" value="InterPro"/>
</dbReference>
<organism evidence="8 9">
    <name type="scientific">Linum tenue</name>
    <dbReference type="NCBI Taxonomy" id="586396"/>
    <lineage>
        <taxon>Eukaryota</taxon>
        <taxon>Viridiplantae</taxon>
        <taxon>Streptophyta</taxon>
        <taxon>Embryophyta</taxon>
        <taxon>Tracheophyta</taxon>
        <taxon>Spermatophyta</taxon>
        <taxon>Magnoliopsida</taxon>
        <taxon>eudicotyledons</taxon>
        <taxon>Gunneridae</taxon>
        <taxon>Pentapetalae</taxon>
        <taxon>rosids</taxon>
        <taxon>fabids</taxon>
        <taxon>Malpighiales</taxon>
        <taxon>Linaceae</taxon>
        <taxon>Linum</taxon>
    </lineage>
</organism>
<reference evidence="8" key="1">
    <citation type="submission" date="2022-08" db="EMBL/GenBank/DDBJ databases">
        <authorList>
            <person name="Gutierrez-Valencia J."/>
        </authorList>
    </citation>
    <scope>NUCLEOTIDE SEQUENCE</scope>
</reference>
<comment type="similarity">
    <text evidence="1">Belongs to the cytochrome P450 family.</text>
</comment>
<dbReference type="PRINTS" id="PR00463">
    <property type="entry name" value="EP450I"/>
</dbReference>
<keyword evidence="7" id="KW-0732">Signal</keyword>
<dbReference type="InterPro" id="IPR001128">
    <property type="entry name" value="Cyt_P450"/>
</dbReference>
<dbReference type="PANTHER" id="PTHR47950:SF13">
    <property type="entry name" value="CYTOCHROME P450, FAMILY 76, SUBFAMILY G, POLYPEPTIDE 1"/>
    <property type="match status" value="1"/>
</dbReference>
<feature type="binding site" description="axial binding residue" evidence="5">
    <location>
        <position position="455"/>
    </location>
    <ligand>
        <name>heme</name>
        <dbReference type="ChEBI" id="CHEBI:30413"/>
    </ligand>
    <ligandPart>
        <name>Fe</name>
        <dbReference type="ChEBI" id="CHEBI:18248"/>
    </ligandPart>
</feature>
<comment type="cofactor">
    <cofactor evidence="5">
        <name>heme</name>
        <dbReference type="ChEBI" id="CHEBI:30413"/>
    </cofactor>
</comment>
<evidence type="ECO:0008006" key="10">
    <source>
        <dbReference type="Google" id="ProtNLM"/>
    </source>
</evidence>
<keyword evidence="6" id="KW-0812">Transmembrane</keyword>
<evidence type="ECO:0000256" key="1">
    <source>
        <dbReference type="ARBA" id="ARBA00010617"/>
    </source>
</evidence>
<sequence>MGSSIDYEISAIALLLLLWVAWAMTTERRHHRIEQLGRLPPGPRPLPLVGNIFQLGWSPHKSLAHHARAHGPIMTLYLGSMCTVVISSKQAARTMFKSYDVVLAGRKIYESMKEPKSRDGSIITAQYGPHWLMLHRLCTVEFFVGHRLDATQPVRSRCVERMIRFIDEARAHEPAVDLGRFIFLMAFNLIGNLMFSRDLLDPKSERGARFFHHAGKVMEFAGKPNVADFFPVLSPFDPQRIRRNTQFHVERAFEIAGEFIEERTRGDHSGGSDVDDEKGKDFLDVLLGFRGEGVDEPAKFSSRMVNVIVFEMFTAGTDTTTSTLEWAMAELLHNPEKLHKAQSELRVVVGPSQKLKEQDIPNLPYLKAIISETLRLHPPLPFLVPHMAMQPCKMLGYYIPKETQILVNVWAIGRDPTTWPDPHEFKPERFLDSDAVDYKGQNFEFIPFGSGRRMCPAVPLVSRALPLALGSLLHEFDWALPDGLKPHDLDMKEGRVTNNSICYSPLPQHKSNDQLPDTTATALSFLGLRNHSTPEKFHFSSIIMISPHHYWSTLWPANILLLLTLPALLLLLLTRRRRPNLRHPPGPPGWPVIGNILDLGTMPHRSLTAMRDAHGDVVRLRLGYSKSAVAILSTSAAADFFKNHDLDFADRTVTQIMKVHGYDRGSVALAPYGPYWRVLRRLVTVDMLVAKRINASYPVRRKCVDDMIRWIGDESGSEIQVARFVFLTTFNLLGNLMLSRDLLDPKSAEGKEFFTAMMGLMEWGGHANVADIFPVLSWMDPQGLVRKMRRDLGKALEIASRFVSDRIEDGKGMKKEWDKKDFLDVLLEFRGNGKDEPEKIAHGDINIFILEIFLAGSETTSSTTEWALTELLRHPESMAKVKTELREVVGPDRKLEESDIDSLPFLRAVVKETFRLHPPIPLLVPRRAIRDTKFMGYDIPKDTQVFVNAWSIGRDPDQWVDPCSFKPERFLDSKVDYAGQHYQFLPFGAGRRMCAGVPLAHRVLHLILGTLLHEFSWESKVDPMSLNMDDRLGITMRKSESLMVVPTKDKIM</sequence>
<dbReference type="PROSITE" id="PS00086">
    <property type="entry name" value="CYTOCHROME_P450"/>
    <property type="match status" value="2"/>
</dbReference>
<feature type="signal peptide" evidence="7">
    <location>
        <begin position="1"/>
        <end position="23"/>
    </location>
</feature>
<keyword evidence="6" id="KW-0472">Membrane</keyword>
<keyword evidence="6" id="KW-1133">Transmembrane helix</keyword>
<dbReference type="GO" id="GO:0020037">
    <property type="term" value="F:heme binding"/>
    <property type="evidence" value="ECO:0007669"/>
    <property type="project" value="InterPro"/>
</dbReference>
<dbReference type="SUPFAM" id="SSF48264">
    <property type="entry name" value="Cytochrome P450"/>
    <property type="match status" value="2"/>
</dbReference>
<evidence type="ECO:0000256" key="4">
    <source>
        <dbReference type="ARBA" id="ARBA00023004"/>
    </source>
</evidence>
<keyword evidence="3" id="KW-0560">Oxidoreductase</keyword>
<dbReference type="Pfam" id="PF00067">
    <property type="entry name" value="p450"/>
    <property type="match status" value="2"/>
</dbReference>
<dbReference type="InterPro" id="IPR017972">
    <property type="entry name" value="Cyt_P450_CS"/>
</dbReference>
<dbReference type="Proteomes" id="UP001154282">
    <property type="component" value="Unassembled WGS sequence"/>
</dbReference>
<keyword evidence="4 5" id="KW-0408">Iron</keyword>
<keyword evidence="2 5" id="KW-0479">Metal-binding</keyword>
<evidence type="ECO:0000313" key="9">
    <source>
        <dbReference type="Proteomes" id="UP001154282"/>
    </source>
</evidence>
<comment type="caution">
    <text evidence="8">The sequence shown here is derived from an EMBL/GenBank/DDBJ whole genome shotgun (WGS) entry which is preliminary data.</text>
</comment>
<dbReference type="FunFam" id="1.10.630.10:FF:000007">
    <property type="entry name" value="Cytochrome P450 76C4"/>
    <property type="match status" value="2"/>
</dbReference>
<dbReference type="Gene3D" id="1.10.630.10">
    <property type="entry name" value="Cytochrome P450"/>
    <property type="match status" value="2"/>
</dbReference>
<gene>
    <name evidence="8" type="ORF">LITE_LOCUS38163</name>
</gene>
<dbReference type="InterPro" id="IPR002401">
    <property type="entry name" value="Cyt_P450_E_grp-I"/>
</dbReference>
<dbReference type="InterPro" id="IPR036396">
    <property type="entry name" value="Cyt_P450_sf"/>
</dbReference>
<proteinExistence type="inferred from homology"/>
<dbReference type="PANTHER" id="PTHR47950">
    <property type="entry name" value="CYTOCHROME P450, FAMILY 76, SUBFAMILY C, POLYPEPTIDE 5-RELATED"/>
    <property type="match status" value="1"/>
</dbReference>
<evidence type="ECO:0000313" key="8">
    <source>
        <dbReference type="EMBL" id="CAI0469436.1"/>
    </source>
</evidence>
<keyword evidence="9" id="KW-1185">Reference proteome</keyword>
<name>A0AAV0PGK6_9ROSI</name>
<dbReference type="GO" id="GO:0004497">
    <property type="term" value="F:monooxygenase activity"/>
    <property type="evidence" value="ECO:0007669"/>
    <property type="project" value="InterPro"/>
</dbReference>
<evidence type="ECO:0000256" key="6">
    <source>
        <dbReference type="SAM" id="Phobius"/>
    </source>
</evidence>
<feature type="transmembrane region" description="Helical" evidence="6">
    <location>
        <begin position="550"/>
        <end position="573"/>
    </location>
</feature>